<dbReference type="SUPFAM" id="SSF56112">
    <property type="entry name" value="Protein kinase-like (PK-like)"/>
    <property type="match status" value="1"/>
</dbReference>
<protein>
    <submittedName>
        <fullName evidence="2">Uncharacterized protein</fullName>
    </submittedName>
</protein>
<name>A0A498IX09_MALDO</name>
<feature type="transmembrane region" description="Helical" evidence="1">
    <location>
        <begin position="164"/>
        <end position="190"/>
    </location>
</feature>
<evidence type="ECO:0000313" key="3">
    <source>
        <dbReference type="Proteomes" id="UP000290289"/>
    </source>
</evidence>
<reference evidence="2 3" key="1">
    <citation type="submission" date="2018-10" db="EMBL/GenBank/DDBJ databases">
        <title>A high-quality apple genome assembly.</title>
        <authorList>
            <person name="Hu J."/>
        </authorList>
    </citation>
    <scope>NUCLEOTIDE SEQUENCE [LARGE SCALE GENOMIC DNA]</scope>
    <source>
        <strain evidence="3">cv. HFTH1</strain>
        <tissue evidence="2">Young leaf</tissue>
    </source>
</reference>
<dbReference type="EMBL" id="RDQH01000336">
    <property type="protein sequence ID" value="RXH85993.1"/>
    <property type="molecule type" value="Genomic_DNA"/>
</dbReference>
<keyword evidence="3" id="KW-1185">Reference proteome</keyword>
<keyword evidence="1" id="KW-1133">Transmembrane helix</keyword>
<evidence type="ECO:0000256" key="1">
    <source>
        <dbReference type="SAM" id="Phobius"/>
    </source>
</evidence>
<evidence type="ECO:0000313" key="2">
    <source>
        <dbReference type="EMBL" id="RXH85993.1"/>
    </source>
</evidence>
<dbReference type="Gene3D" id="3.30.200.20">
    <property type="entry name" value="Phosphorylase Kinase, domain 1"/>
    <property type="match status" value="1"/>
</dbReference>
<gene>
    <name evidence="2" type="ORF">DVH24_017046</name>
</gene>
<keyword evidence="1" id="KW-0812">Transmembrane</keyword>
<dbReference type="AlphaFoldDB" id="A0A498IX09"/>
<dbReference type="Proteomes" id="UP000290289">
    <property type="component" value="Chromosome 10"/>
</dbReference>
<organism evidence="2 3">
    <name type="scientific">Malus domestica</name>
    <name type="common">Apple</name>
    <name type="synonym">Pyrus malus</name>
    <dbReference type="NCBI Taxonomy" id="3750"/>
    <lineage>
        <taxon>Eukaryota</taxon>
        <taxon>Viridiplantae</taxon>
        <taxon>Streptophyta</taxon>
        <taxon>Embryophyta</taxon>
        <taxon>Tracheophyta</taxon>
        <taxon>Spermatophyta</taxon>
        <taxon>Magnoliopsida</taxon>
        <taxon>eudicotyledons</taxon>
        <taxon>Gunneridae</taxon>
        <taxon>Pentapetalae</taxon>
        <taxon>rosids</taxon>
        <taxon>fabids</taxon>
        <taxon>Rosales</taxon>
        <taxon>Rosaceae</taxon>
        <taxon>Amygdaloideae</taxon>
        <taxon>Maleae</taxon>
        <taxon>Malus</taxon>
    </lineage>
</organism>
<sequence length="316" mass="35947">MVNRAEIGALRPKNMCVNFINFSEAPNLEGCGAIFQRKKSSAGEDCFGYLSKIGKEKEIVELSWLSSSTLYVFCPVACTHAVPTFLQARYREMVSLCWDHHSLRIFSTFKVLQGGVLIFHSFSSLLQEDCEKAKGLIGMMVTRKFHVLKTQFDSVAKSLLSKSLYGNMVGVVASMWVLDSSYFFFVFGFVRRYMLSYQNFAYTIHLYSPPSITFNLEFNLDYRNLDRLRKKLVPCSFEFDRLIGHRIYGCNAFDTCSKEGATTLMELLWHVGTEINAVESLQFSFATIEAATNKFSVHNRLGKGGFSEVYKVVIFT</sequence>
<keyword evidence="1" id="KW-0472">Membrane</keyword>
<dbReference type="InterPro" id="IPR011009">
    <property type="entry name" value="Kinase-like_dom_sf"/>
</dbReference>
<accession>A0A498IX09</accession>
<comment type="caution">
    <text evidence="2">The sequence shown here is derived from an EMBL/GenBank/DDBJ whole genome shotgun (WGS) entry which is preliminary data.</text>
</comment>
<proteinExistence type="predicted"/>